<keyword evidence="3" id="KW-1185">Reference proteome</keyword>
<reference evidence="2" key="1">
    <citation type="submission" date="2023-06" db="EMBL/GenBank/DDBJ databases">
        <title>Phylogenetic Diversity of Rhizobium strains.</title>
        <authorList>
            <person name="Moura F.T."/>
            <person name="Helene L.C.F."/>
            <person name="Hungria M."/>
        </authorList>
    </citation>
    <scope>NUCLEOTIDE SEQUENCE</scope>
    <source>
        <strain evidence="2">CCGE524</strain>
    </source>
</reference>
<evidence type="ECO:0000313" key="2">
    <source>
        <dbReference type="EMBL" id="MDL2408504.1"/>
    </source>
</evidence>
<dbReference type="InterPro" id="IPR036514">
    <property type="entry name" value="SGNH_hydro_sf"/>
</dbReference>
<dbReference type="RefSeq" id="WP_285881926.1">
    <property type="nucleotide sequence ID" value="NZ_JARFYN010000035.1"/>
</dbReference>
<gene>
    <name evidence="2" type="ORF">PY650_23230</name>
</gene>
<proteinExistence type="predicted"/>
<evidence type="ECO:0000256" key="1">
    <source>
        <dbReference type="SAM" id="MobiDB-lite"/>
    </source>
</evidence>
<organism evidence="2 3">
    <name type="scientific">Rhizobium calliandrae</name>
    <dbReference type="NCBI Taxonomy" id="1312182"/>
    <lineage>
        <taxon>Bacteria</taxon>
        <taxon>Pseudomonadati</taxon>
        <taxon>Pseudomonadota</taxon>
        <taxon>Alphaproteobacteria</taxon>
        <taxon>Hyphomicrobiales</taxon>
        <taxon>Rhizobiaceae</taxon>
        <taxon>Rhizobium/Agrobacterium group</taxon>
        <taxon>Rhizobium</taxon>
    </lineage>
</organism>
<dbReference type="GO" id="GO:0016787">
    <property type="term" value="F:hydrolase activity"/>
    <property type="evidence" value="ECO:0007669"/>
    <property type="project" value="UniProtKB-KW"/>
</dbReference>
<dbReference type="Proteomes" id="UP001172630">
    <property type="component" value="Unassembled WGS sequence"/>
</dbReference>
<dbReference type="SUPFAM" id="SSF52266">
    <property type="entry name" value="SGNH hydrolase"/>
    <property type="match status" value="1"/>
</dbReference>
<dbReference type="Gene3D" id="3.40.50.1110">
    <property type="entry name" value="SGNH hydrolase"/>
    <property type="match status" value="1"/>
</dbReference>
<sequence>MQEDLFINQRHRKAINDELDDREKEHQKIVAQHEALFEATRTLTGKAAIKPKYLLAIGDSWYDYPIQGNSLVFIPSDILAQLKQICDPAPIILSSAHRGDASTIEMSLPKQEKIIQFLTHKQNWPNGKPDAIIVSAGGNDVAGNSFCIFLDFNDGRHTGLNQARYAGVLNLVRACYLDLFAVRDRYASGVPIYAHCYDFPTPSGIGAPCGIGPWLWPSLQFCNWSKSTGKQIAHDALAKFKDMLDDLASVPANNFHVVPTQGTLNDQHWANELHPDPTGFRMIARKVADSLGIDHDQGSALAAKATIPQSPAGPTASVKTAKASGK</sequence>
<feature type="region of interest" description="Disordered" evidence="1">
    <location>
        <begin position="305"/>
        <end position="326"/>
    </location>
</feature>
<keyword evidence="2" id="KW-0378">Hydrolase</keyword>
<protein>
    <submittedName>
        <fullName evidence="2">SGNH/GDSL hydrolase family protein</fullName>
    </submittedName>
</protein>
<name>A0ABT7KIP9_9HYPH</name>
<evidence type="ECO:0000313" key="3">
    <source>
        <dbReference type="Proteomes" id="UP001172630"/>
    </source>
</evidence>
<comment type="caution">
    <text evidence="2">The sequence shown here is derived from an EMBL/GenBank/DDBJ whole genome shotgun (WGS) entry which is preliminary data.</text>
</comment>
<dbReference type="EMBL" id="JARFYN010000035">
    <property type="protein sequence ID" value="MDL2408504.1"/>
    <property type="molecule type" value="Genomic_DNA"/>
</dbReference>
<accession>A0ABT7KIP9</accession>